<sequence length="365" mass="41242">MDSEIKNFIKVWILSIASICYCYFLVKHIPKGLTRLISLLPIFYLFIILPLELHSFHLGGPTTFYLVWLAIFKLLLFSFDQGPLSDSLTNPSNSLLHFIYIALLPIKIKQDPHPKSPSNAKSNQDPSSNSARNGQRSAFLPIKVLLLAMLFRTDTYRQYLHPYIIWGLYCCNLYLGVEVTLATGAILARAILGIELEPQFNEPYLATSLQDFWGRRWNLMVTGILRPTVYGPVQGMSTRLLGRSWAPLPAVVATFLVSGLMHELIYFYLTRVSPTWEVTWFFVLQGVCTAAEVAAKKAVAGRWRLPWVVSGPITLAFVAVTGVWLFFPQITRNGVDQKAIAESQILFNFFMAGVQRTISLVRGLF</sequence>
<evidence type="ECO:0000256" key="10">
    <source>
        <dbReference type="SAM" id="Phobius"/>
    </source>
</evidence>
<evidence type="ECO:0000256" key="3">
    <source>
        <dbReference type="ARBA" id="ARBA00022679"/>
    </source>
</evidence>
<feature type="compositionally biased region" description="Polar residues" evidence="9">
    <location>
        <begin position="116"/>
        <end position="134"/>
    </location>
</feature>
<keyword evidence="6" id="KW-0443">Lipid metabolism</keyword>
<dbReference type="Proteomes" id="UP000626092">
    <property type="component" value="Unassembled WGS sequence"/>
</dbReference>
<evidence type="ECO:0000313" key="13">
    <source>
        <dbReference type="Proteomes" id="UP000626092"/>
    </source>
</evidence>
<reference evidence="12" key="1">
    <citation type="submission" date="2019-11" db="EMBL/GenBank/DDBJ databases">
        <authorList>
            <person name="Liu Y."/>
            <person name="Hou J."/>
            <person name="Li T.-Q."/>
            <person name="Guan C.-H."/>
            <person name="Wu X."/>
            <person name="Wu H.-Z."/>
            <person name="Ling F."/>
            <person name="Zhang R."/>
            <person name="Shi X.-G."/>
            <person name="Ren J.-P."/>
            <person name="Chen E.-F."/>
            <person name="Sun J.-M."/>
        </authorList>
    </citation>
    <scope>NUCLEOTIDE SEQUENCE</scope>
    <source>
        <strain evidence="12">Adult_tree_wgs_1</strain>
        <tissue evidence="12">Leaves</tissue>
    </source>
</reference>
<dbReference type="AlphaFoldDB" id="A0A834LIN6"/>
<keyword evidence="8" id="KW-0012">Acyltransferase</keyword>
<feature type="transmembrane region" description="Helical" evidence="10">
    <location>
        <begin position="32"/>
        <end position="51"/>
    </location>
</feature>
<evidence type="ECO:0000256" key="5">
    <source>
        <dbReference type="ARBA" id="ARBA00022989"/>
    </source>
</evidence>
<keyword evidence="7 10" id="KW-0472">Membrane</keyword>
<feature type="transmembrane region" description="Helical" evidence="10">
    <location>
        <begin position="307"/>
        <end position="327"/>
    </location>
</feature>
<comment type="subcellular location">
    <subcellularLocation>
        <location evidence="1">Membrane</location>
        <topology evidence="1">Multi-pass membrane protein</topology>
    </subcellularLocation>
</comment>
<dbReference type="Pfam" id="PF13813">
    <property type="entry name" value="MBOAT_2"/>
    <property type="match status" value="1"/>
</dbReference>
<organism evidence="12 13">
    <name type="scientific">Rhododendron simsii</name>
    <name type="common">Sims's rhododendron</name>
    <dbReference type="NCBI Taxonomy" id="118357"/>
    <lineage>
        <taxon>Eukaryota</taxon>
        <taxon>Viridiplantae</taxon>
        <taxon>Streptophyta</taxon>
        <taxon>Embryophyta</taxon>
        <taxon>Tracheophyta</taxon>
        <taxon>Spermatophyta</taxon>
        <taxon>Magnoliopsida</taxon>
        <taxon>eudicotyledons</taxon>
        <taxon>Gunneridae</taxon>
        <taxon>Pentapetalae</taxon>
        <taxon>asterids</taxon>
        <taxon>Ericales</taxon>
        <taxon>Ericaceae</taxon>
        <taxon>Ericoideae</taxon>
        <taxon>Rhodoreae</taxon>
        <taxon>Rhododendron</taxon>
    </lineage>
</organism>
<protein>
    <recommendedName>
        <fullName evidence="11">Wax synthase domain-containing protein</fullName>
    </recommendedName>
</protein>
<dbReference type="OrthoDB" id="1077582at2759"/>
<dbReference type="GO" id="GO:0008374">
    <property type="term" value="F:O-acyltransferase activity"/>
    <property type="evidence" value="ECO:0007669"/>
    <property type="project" value="InterPro"/>
</dbReference>
<dbReference type="InterPro" id="IPR044851">
    <property type="entry name" value="Wax_synthase"/>
</dbReference>
<accession>A0A834LIN6</accession>
<dbReference type="InterPro" id="IPR032805">
    <property type="entry name" value="Wax_synthase_dom"/>
</dbReference>
<feature type="transmembrane region" description="Helical" evidence="10">
    <location>
        <begin position="245"/>
        <end position="269"/>
    </location>
</feature>
<evidence type="ECO:0000256" key="2">
    <source>
        <dbReference type="ARBA" id="ARBA00007282"/>
    </source>
</evidence>
<keyword evidence="4 10" id="KW-0812">Transmembrane</keyword>
<dbReference type="PANTHER" id="PTHR31595:SF70">
    <property type="entry name" value="LONG-CHAIN-ALCOHOL O-FATTY-ACYLTRANSFERASE 3-RELATED"/>
    <property type="match status" value="1"/>
</dbReference>
<feature type="region of interest" description="Disordered" evidence="9">
    <location>
        <begin position="111"/>
        <end position="134"/>
    </location>
</feature>
<evidence type="ECO:0000256" key="9">
    <source>
        <dbReference type="SAM" id="MobiDB-lite"/>
    </source>
</evidence>
<dbReference type="InterPro" id="IPR017088">
    <property type="entry name" value="Wax_synthase_Magnoliopsida"/>
</dbReference>
<evidence type="ECO:0000259" key="11">
    <source>
        <dbReference type="Pfam" id="PF13813"/>
    </source>
</evidence>
<feature type="transmembrane region" description="Helical" evidence="10">
    <location>
        <begin position="7"/>
        <end position="26"/>
    </location>
</feature>
<feature type="domain" description="Wax synthase" evidence="11">
    <location>
        <begin position="197"/>
        <end position="283"/>
    </location>
</feature>
<evidence type="ECO:0000313" key="12">
    <source>
        <dbReference type="EMBL" id="KAF7141132.1"/>
    </source>
</evidence>
<gene>
    <name evidence="12" type="ORF">RHSIM_Rhsim06G0224700</name>
</gene>
<feature type="transmembrane region" description="Helical" evidence="10">
    <location>
        <begin position="63"/>
        <end position="79"/>
    </location>
</feature>
<proteinExistence type="inferred from homology"/>
<comment type="caution">
    <text evidence="12">The sequence shown here is derived from an EMBL/GenBank/DDBJ whole genome shotgun (WGS) entry which is preliminary data.</text>
</comment>
<dbReference type="GO" id="GO:0006629">
    <property type="term" value="P:lipid metabolic process"/>
    <property type="evidence" value="ECO:0007669"/>
    <property type="project" value="UniProtKB-KW"/>
</dbReference>
<keyword evidence="13" id="KW-1185">Reference proteome</keyword>
<keyword evidence="3" id="KW-0808">Transferase</keyword>
<name>A0A834LIN6_RHOSS</name>
<dbReference type="EMBL" id="WJXA01000006">
    <property type="protein sequence ID" value="KAF7141132.1"/>
    <property type="molecule type" value="Genomic_DNA"/>
</dbReference>
<evidence type="ECO:0000256" key="1">
    <source>
        <dbReference type="ARBA" id="ARBA00004141"/>
    </source>
</evidence>
<dbReference type="PANTHER" id="PTHR31595">
    <property type="entry name" value="LONG-CHAIN-ALCOHOL O-FATTY-ACYLTRANSFERASE 3-RELATED"/>
    <property type="match status" value="1"/>
</dbReference>
<evidence type="ECO:0000256" key="6">
    <source>
        <dbReference type="ARBA" id="ARBA00023098"/>
    </source>
</evidence>
<evidence type="ECO:0000256" key="4">
    <source>
        <dbReference type="ARBA" id="ARBA00022692"/>
    </source>
</evidence>
<evidence type="ECO:0000256" key="8">
    <source>
        <dbReference type="ARBA" id="ARBA00023315"/>
    </source>
</evidence>
<dbReference type="GO" id="GO:0016020">
    <property type="term" value="C:membrane"/>
    <property type="evidence" value="ECO:0007669"/>
    <property type="project" value="UniProtKB-SubCell"/>
</dbReference>
<keyword evidence="5 10" id="KW-1133">Transmembrane helix</keyword>
<evidence type="ECO:0000256" key="7">
    <source>
        <dbReference type="ARBA" id="ARBA00023136"/>
    </source>
</evidence>
<comment type="similarity">
    <text evidence="2">Belongs to the wax synthase family.</text>
</comment>
<dbReference type="PIRSF" id="PIRSF037006">
    <property type="entry name" value="Wax_synthase"/>
    <property type="match status" value="1"/>
</dbReference>